<evidence type="ECO:0000313" key="4">
    <source>
        <dbReference type="Proteomes" id="UP000264006"/>
    </source>
</evidence>
<dbReference type="InterPro" id="IPR032466">
    <property type="entry name" value="Metal_Hydrolase"/>
</dbReference>
<evidence type="ECO:0000256" key="1">
    <source>
        <dbReference type="ARBA" id="ARBA00038310"/>
    </source>
</evidence>
<keyword evidence="4" id="KW-1185">Reference proteome</keyword>
<dbReference type="PANTHER" id="PTHR43569:SF2">
    <property type="entry name" value="AMIDOHYDROLASE-RELATED DOMAIN-CONTAINING PROTEIN"/>
    <property type="match status" value="1"/>
</dbReference>
<reference evidence="3 4" key="1">
    <citation type="submission" date="2018-09" db="EMBL/GenBank/DDBJ databases">
        <title>Complete genome sequence of Euzebya sp. DY32-46 isolated from seawater of Pacific Ocean.</title>
        <authorList>
            <person name="Xu L."/>
            <person name="Wu Y.-H."/>
            <person name="Xu X.-W."/>
        </authorList>
    </citation>
    <scope>NUCLEOTIDE SEQUENCE [LARGE SCALE GENOMIC DNA]</scope>
    <source>
        <strain evidence="3 4">DY32-46</strain>
    </source>
</reference>
<dbReference type="Gene3D" id="3.20.20.140">
    <property type="entry name" value="Metal-dependent hydrolases"/>
    <property type="match status" value="1"/>
</dbReference>
<evidence type="ECO:0000313" key="3">
    <source>
        <dbReference type="EMBL" id="AXV07944.1"/>
    </source>
</evidence>
<feature type="domain" description="Amidohydrolase-related" evidence="2">
    <location>
        <begin position="10"/>
        <end position="351"/>
    </location>
</feature>
<organism evidence="3 4">
    <name type="scientific">Euzebya pacifica</name>
    <dbReference type="NCBI Taxonomy" id="1608957"/>
    <lineage>
        <taxon>Bacteria</taxon>
        <taxon>Bacillati</taxon>
        <taxon>Actinomycetota</taxon>
        <taxon>Nitriliruptoria</taxon>
        <taxon>Euzebyales</taxon>
    </lineage>
</organism>
<proteinExistence type="inferred from homology"/>
<name>A0A346Y0E7_9ACTN</name>
<dbReference type="EMBL" id="CP031165">
    <property type="protein sequence ID" value="AXV07944.1"/>
    <property type="molecule type" value="Genomic_DNA"/>
</dbReference>
<dbReference type="AlphaFoldDB" id="A0A346Y0E7"/>
<accession>A0A346Y0E7</accession>
<dbReference type="InterPro" id="IPR006680">
    <property type="entry name" value="Amidohydro-rel"/>
</dbReference>
<dbReference type="PANTHER" id="PTHR43569">
    <property type="entry name" value="AMIDOHYDROLASE"/>
    <property type="match status" value="1"/>
</dbReference>
<dbReference type="InterPro" id="IPR052350">
    <property type="entry name" value="Metallo-dep_Lactonases"/>
</dbReference>
<comment type="similarity">
    <text evidence="1">Belongs to the metallo-dependent hydrolases superfamily.</text>
</comment>
<evidence type="ECO:0000259" key="2">
    <source>
        <dbReference type="Pfam" id="PF04909"/>
    </source>
</evidence>
<dbReference type="GO" id="GO:0016787">
    <property type="term" value="F:hydrolase activity"/>
    <property type="evidence" value="ECO:0007669"/>
    <property type="project" value="InterPro"/>
</dbReference>
<dbReference type="SUPFAM" id="SSF51556">
    <property type="entry name" value="Metallo-dependent hydrolases"/>
    <property type="match status" value="1"/>
</dbReference>
<dbReference type="KEGG" id="euz:DVS28_a3269"/>
<protein>
    <recommendedName>
        <fullName evidence="2">Amidohydrolase-related domain-containing protein</fullName>
    </recommendedName>
</protein>
<gene>
    <name evidence="3" type="ORF">DVS28_a3269</name>
</gene>
<dbReference type="Pfam" id="PF04909">
    <property type="entry name" value="Amidohydro_2"/>
    <property type="match status" value="1"/>
</dbReference>
<sequence>MPAMYDGPRIDAHIHQWDPRVTPRTVTPAVKALGWNPRLLRTLAQKAVPTAMLEFVGDPETALNPYLPGMWRADTRPRRVRGFVHVQADWQAKGPMGVVDETRWLEQVCGSDLLAVVGRVDLASPSLDAILDGHHAASHRFRGIRDYLAHSDGNDALADWASRPDRTAEAAWRRGYDRLGERGLTFDAWAYGHQLPSVATLLGAHPETAVVLDHLGSPVGFGGPFAGVGTTARERDEIIRRWRDDIAAVAAHPQAHVKLSGLAMPVSGFGWHRRDVPVTAEEVAEGFRPLVHHALEVFGPSRCMVASNFPMDRVSLDFTTLMDAMDLLTEHLDEADRRAVLHDTAASFYGITEDQ</sequence>
<dbReference type="Proteomes" id="UP000264006">
    <property type="component" value="Chromosome"/>
</dbReference>